<sequence>MTWKDSEFWKNASPKELLDFFQSVEQGTDLKSLADHMLAEEEFCDLVFEYLWLLRSEEGSKRFLNDVNLTPELLMKFIYFGYGKQFLSGNFDSNAYFLQVRSLFNSAQSLRILSLAEEMDRDPTLKIHLLSNLDPQTWEAYFDILEEKNMTMQALLGIFSNLRENEIRKILLNSHTLYYYLRMMMVSGFKKFADETEKESANRKRLESILDSIHVWESFCQGLNDRFDFQAEAKLSPNKRDPDRLSLVLRELKKIPSPDRGDVLVYMRGNGAVLDVWEETTILSALGNFDRVGKYF</sequence>
<dbReference type="NCBIfam" id="NF047774">
    <property type="entry name" value="LBF_1199_fam"/>
    <property type="match status" value="1"/>
</dbReference>
<organism evidence="1 2">
    <name type="scientific">Leptospira bandrabouensis</name>
    <dbReference type="NCBI Taxonomy" id="2484903"/>
    <lineage>
        <taxon>Bacteria</taxon>
        <taxon>Pseudomonadati</taxon>
        <taxon>Spirochaetota</taxon>
        <taxon>Spirochaetia</taxon>
        <taxon>Leptospirales</taxon>
        <taxon>Leptospiraceae</taxon>
        <taxon>Leptospira</taxon>
    </lineage>
</organism>
<proteinExistence type="predicted"/>
<comment type="caution">
    <text evidence="1">The sequence shown here is derived from an EMBL/GenBank/DDBJ whole genome shotgun (WGS) entry which is preliminary data.</text>
</comment>
<dbReference type="EMBL" id="RQHU01000019">
    <property type="protein sequence ID" value="TGN13003.1"/>
    <property type="molecule type" value="Genomic_DNA"/>
</dbReference>
<reference evidence="1" key="1">
    <citation type="journal article" date="2019" name="PLoS Negl. Trop. Dis.">
        <title>Revisiting the worldwide diversity of Leptospira species in the environment.</title>
        <authorList>
            <person name="Vincent A.T."/>
            <person name="Schiettekatte O."/>
            <person name="Bourhy P."/>
            <person name="Veyrier F.J."/>
            <person name="Picardeau M."/>
        </authorList>
    </citation>
    <scope>NUCLEOTIDE SEQUENCE [LARGE SCALE GENOMIC DNA]</scope>
    <source>
        <strain evidence="1">201601109</strain>
    </source>
</reference>
<gene>
    <name evidence="1" type="ORF">EHR08_16870</name>
</gene>
<evidence type="ECO:0000313" key="1">
    <source>
        <dbReference type="EMBL" id="TGN13003.1"/>
    </source>
</evidence>
<name>A0A6H3NUP4_9LEPT</name>
<dbReference type="RefSeq" id="WP_135743851.1">
    <property type="nucleotide sequence ID" value="NZ_JAIZBL010000002.1"/>
</dbReference>
<keyword evidence="2" id="KW-1185">Reference proteome</keyword>
<dbReference type="OrthoDB" id="321312at2"/>
<protein>
    <submittedName>
        <fullName evidence="1">Uncharacterized protein</fullName>
    </submittedName>
</protein>
<dbReference type="AlphaFoldDB" id="A0A6H3NUP4"/>
<evidence type="ECO:0000313" key="2">
    <source>
        <dbReference type="Proteomes" id="UP000297649"/>
    </source>
</evidence>
<accession>A0A6H3NUP4</accession>
<dbReference type="Proteomes" id="UP000297649">
    <property type="component" value="Unassembled WGS sequence"/>
</dbReference>